<reference evidence="6 7" key="1">
    <citation type="journal article" date="2008" name="Nature">
        <title>The genome of the choanoflagellate Monosiga brevicollis and the origin of metazoans.</title>
        <authorList>
            <consortium name="JGI Sequencing"/>
            <person name="King N."/>
            <person name="Westbrook M.J."/>
            <person name="Young S.L."/>
            <person name="Kuo A."/>
            <person name="Abedin M."/>
            <person name="Chapman J."/>
            <person name="Fairclough S."/>
            <person name="Hellsten U."/>
            <person name="Isogai Y."/>
            <person name="Letunic I."/>
            <person name="Marr M."/>
            <person name="Pincus D."/>
            <person name="Putnam N."/>
            <person name="Rokas A."/>
            <person name="Wright K.J."/>
            <person name="Zuzow R."/>
            <person name="Dirks W."/>
            <person name="Good M."/>
            <person name="Goodstein D."/>
            <person name="Lemons D."/>
            <person name="Li W."/>
            <person name="Lyons J.B."/>
            <person name="Morris A."/>
            <person name="Nichols S."/>
            <person name="Richter D.J."/>
            <person name="Salamov A."/>
            <person name="Bork P."/>
            <person name="Lim W.A."/>
            <person name="Manning G."/>
            <person name="Miller W.T."/>
            <person name="McGinnis W."/>
            <person name="Shapiro H."/>
            <person name="Tjian R."/>
            <person name="Grigoriev I.V."/>
            <person name="Rokhsar D."/>
        </authorList>
    </citation>
    <scope>NUCLEOTIDE SEQUENCE [LARGE SCALE GENOMIC DNA]</scope>
    <source>
        <strain evidence="7">MX1 / ATCC 50154</strain>
    </source>
</reference>
<feature type="compositionally biased region" description="Low complexity" evidence="4">
    <location>
        <begin position="1068"/>
        <end position="1086"/>
    </location>
</feature>
<dbReference type="eggNOG" id="KOG4177">
    <property type="taxonomic scope" value="Eukaryota"/>
</dbReference>
<proteinExistence type="predicted"/>
<feature type="compositionally biased region" description="Polar residues" evidence="4">
    <location>
        <begin position="856"/>
        <end position="868"/>
    </location>
</feature>
<feature type="region of interest" description="Disordered" evidence="4">
    <location>
        <begin position="886"/>
        <end position="964"/>
    </location>
</feature>
<keyword evidence="5" id="KW-0472">Membrane</keyword>
<keyword evidence="1" id="KW-0677">Repeat</keyword>
<evidence type="ECO:0000256" key="2">
    <source>
        <dbReference type="ARBA" id="ARBA00023043"/>
    </source>
</evidence>
<organism evidence="6 7">
    <name type="scientific">Monosiga brevicollis</name>
    <name type="common">Choanoflagellate</name>
    <dbReference type="NCBI Taxonomy" id="81824"/>
    <lineage>
        <taxon>Eukaryota</taxon>
        <taxon>Choanoflagellata</taxon>
        <taxon>Craspedida</taxon>
        <taxon>Salpingoecidae</taxon>
        <taxon>Monosiga</taxon>
    </lineage>
</organism>
<dbReference type="InterPro" id="IPR002110">
    <property type="entry name" value="Ankyrin_rpt"/>
</dbReference>
<dbReference type="AlphaFoldDB" id="A9V6Q6"/>
<evidence type="ECO:0000256" key="5">
    <source>
        <dbReference type="SAM" id="Phobius"/>
    </source>
</evidence>
<keyword evidence="2 3" id="KW-0040">ANK repeat</keyword>
<dbReference type="Proteomes" id="UP000001357">
    <property type="component" value="Unassembled WGS sequence"/>
</dbReference>
<dbReference type="PROSITE" id="PS50088">
    <property type="entry name" value="ANK_REPEAT"/>
    <property type="match status" value="2"/>
</dbReference>
<dbReference type="Gene3D" id="1.25.40.20">
    <property type="entry name" value="Ankyrin repeat-containing domain"/>
    <property type="match status" value="2"/>
</dbReference>
<dbReference type="RefSeq" id="XP_001748393.1">
    <property type="nucleotide sequence ID" value="XM_001748341.1"/>
</dbReference>
<name>A9V6Q6_MONBE</name>
<sequence>MAAPRPSPLGVPGWRLLAVMGMALGVVMPLVWMRPDVLVMDLHKMQHSLVELTNRVGEQATGLRGLGSGLEAALGLGNPFFIPPKGSPVFRTRTPAELDALLARDVEVAHHRDDQRQTAMHHLLHLYHQTLLQDDPPLHAFHATARRLLAAEPRLAHEGYPLYLSLHYRLGPITRLLMSHITRDQLRDCVLEFDAYGETALHTMATNKAAGLTRLFHRLNQTRNSQVARATDVQLPVWAPESGPAPEGRWAFADMAHWIGAADLASVLDEDALHIADLNVPTRRGGNAPLHLAARTGLAAAARLLLAHGAEANPRNTAGYTPLMLAATHGHLPVVEALLAHRADPTLHDARARTTCDLVQRQPLLDPPLRANLGTLLQCPWVADAAPAPAACPRHRASELATEVFQLEFVELGIPLVIEADNLSWPARTLWTPAALAASADPSLAVSVGTRPYAALYGGRPSRMSLRDYARRFYDAPAPPATAEDALPYVFDAQVLARSPDLQAQLPPPTWLVGEHLVLRQLIIGPTNTGAAPHFHGHALNALATGHKRWWLYPPSASFFQLATAATFFANCFYDRGYTRWEVELRIVDPTMMVSRSSLELPSGAHPAIPTTTSVSSNDIVPDHLFMSLPTTSTPANVKDEAFLPHLVNEVPAPKGGYDAPILAPPSSSSGVPPSKRARRSGYAVTIELRNESNELVAEGTMNLTRSARRYIKLTLQHSTGVLTRNLVKTHVRVMDSNSQEVLLTGVGDRPIHFGNNKQRQRDRQSLMDAQKIADMDLEKRRNLAMNKWHRILARVGQLAEQVRRRHLYYGSDTDEQVLRVSALLEATFSETFGVAPPSKLDESLDNRDHPMPWTTVHSSQSDSSPNPALQSQLLVAAELLRQSEHTGDHTGDHSRAAQDTAQLPGPGQSGPGLKPATTVGSKPITIPINELTHPRPPMTGGSLAISTGARPTLGHQHHAEGDLTSDNDQAAAWNAATVLNQLSSRPTSSPGGPQQTSTAAALQLPEGMPRPTATPTPSLPASLQNKDMAVAAMVATAQRSGFAPSFSTPTIADDIAAVDSALQASASTSASQTSASEDTPTTTTPSLGIEQTCQEKEQLSFATAGLSHKPFQRSGTNLEALSMLLTTDKGGAVGNTLIEPPALSSANESVRCAFLQVPLNVLVAIPLYVDQLTQPTHLGACSCHTQLTRL</sequence>
<dbReference type="SMART" id="SM00248">
    <property type="entry name" value="ANK"/>
    <property type="match status" value="3"/>
</dbReference>
<feature type="repeat" description="ANK" evidence="3">
    <location>
        <begin position="318"/>
        <end position="350"/>
    </location>
</feature>
<feature type="transmembrane region" description="Helical" evidence="5">
    <location>
        <begin position="12"/>
        <end position="32"/>
    </location>
</feature>
<feature type="compositionally biased region" description="Basic and acidic residues" evidence="4">
    <location>
        <begin position="840"/>
        <end position="851"/>
    </location>
</feature>
<feature type="compositionally biased region" description="Basic and acidic residues" evidence="4">
    <location>
        <begin position="886"/>
        <end position="897"/>
    </location>
</feature>
<dbReference type="STRING" id="81824.A9V6Q6"/>
<evidence type="ECO:0000256" key="4">
    <source>
        <dbReference type="SAM" id="MobiDB-lite"/>
    </source>
</evidence>
<dbReference type="InterPro" id="IPR050776">
    <property type="entry name" value="Ank_Repeat/CDKN_Inhibitor"/>
</dbReference>
<protein>
    <submittedName>
        <fullName evidence="6">Uncharacterized protein</fullName>
    </submittedName>
</protein>
<dbReference type="GeneID" id="5893596"/>
<dbReference type="SUPFAM" id="SSF48403">
    <property type="entry name" value="Ankyrin repeat"/>
    <property type="match status" value="1"/>
</dbReference>
<dbReference type="Pfam" id="PF12796">
    <property type="entry name" value="Ank_2"/>
    <property type="match status" value="1"/>
</dbReference>
<evidence type="ECO:0000313" key="7">
    <source>
        <dbReference type="Proteomes" id="UP000001357"/>
    </source>
</evidence>
<accession>A9V6Q6</accession>
<keyword evidence="5" id="KW-0812">Transmembrane</keyword>
<evidence type="ECO:0000256" key="1">
    <source>
        <dbReference type="ARBA" id="ARBA00022737"/>
    </source>
</evidence>
<dbReference type="PROSITE" id="PS50297">
    <property type="entry name" value="ANK_REP_REGION"/>
    <property type="match status" value="2"/>
</dbReference>
<dbReference type="Gene3D" id="2.60.120.650">
    <property type="entry name" value="Cupin"/>
    <property type="match status" value="1"/>
</dbReference>
<dbReference type="KEGG" id="mbr:MONBRDRAFT_10555"/>
<feature type="region of interest" description="Disordered" evidence="4">
    <location>
        <begin position="839"/>
        <end position="868"/>
    </location>
</feature>
<evidence type="ECO:0000313" key="6">
    <source>
        <dbReference type="EMBL" id="EDQ86848.1"/>
    </source>
</evidence>
<dbReference type="PANTHER" id="PTHR24201:SF15">
    <property type="entry name" value="ANKYRIN REPEAT DOMAIN-CONTAINING PROTEIN 66"/>
    <property type="match status" value="1"/>
</dbReference>
<keyword evidence="5" id="KW-1133">Transmembrane helix</keyword>
<dbReference type="EMBL" id="CH991563">
    <property type="protein sequence ID" value="EDQ86848.1"/>
    <property type="molecule type" value="Genomic_DNA"/>
</dbReference>
<keyword evidence="7" id="KW-1185">Reference proteome</keyword>
<evidence type="ECO:0000256" key="3">
    <source>
        <dbReference type="PROSITE-ProRule" id="PRU00023"/>
    </source>
</evidence>
<dbReference type="InParanoid" id="A9V6Q6"/>
<feature type="compositionally biased region" description="Low complexity" evidence="4">
    <location>
        <begin position="903"/>
        <end position="916"/>
    </location>
</feature>
<dbReference type="InterPro" id="IPR036770">
    <property type="entry name" value="Ankyrin_rpt-contain_sf"/>
</dbReference>
<feature type="repeat" description="ANK" evidence="3">
    <location>
        <begin position="285"/>
        <end position="317"/>
    </location>
</feature>
<dbReference type="PANTHER" id="PTHR24201">
    <property type="entry name" value="ANK_REP_REGION DOMAIN-CONTAINING PROTEIN"/>
    <property type="match status" value="1"/>
</dbReference>
<dbReference type="SUPFAM" id="SSF51197">
    <property type="entry name" value="Clavaminate synthase-like"/>
    <property type="match status" value="1"/>
</dbReference>
<feature type="region of interest" description="Disordered" evidence="4">
    <location>
        <begin position="1068"/>
        <end position="1088"/>
    </location>
</feature>
<gene>
    <name evidence="6" type="ORF">MONBRDRAFT_10555</name>
</gene>